<keyword evidence="1" id="KW-0812">Transmembrane</keyword>
<feature type="transmembrane region" description="Helical" evidence="1">
    <location>
        <begin position="108"/>
        <end position="128"/>
    </location>
</feature>
<organism evidence="3 4">
    <name type="scientific">Candidatus Nitrohelix vancouverensis</name>
    <dbReference type="NCBI Taxonomy" id="2705534"/>
    <lineage>
        <taxon>Bacteria</taxon>
        <taxon>Pseudomonadati</taxon>
        <taxon>Nitrospinota/Tectimicrobiota group</taxon>
        <taxon>Nitrospinota</taxon>
        <taxon>Nitrospinia</taxon>
        <taxon>Nitrospinales</taxon>
        <taxon>Nitrospinaceae</taxon>
        <taxon>Candidatus Nitrohelix</taxon>
    </lineage>
</organism>
<name>A0A7T0C0X1_9BACT</name>
<feature type="transmembrane region" description="Helical" evidence="1">
    <location>
        <begin position="12"/>
        <end position="32"/>
    </location>
</feature>
<evidence type="ECO:0000259" key="2">
    <source>
        <dbReference type="Pfam" id="PF09990"/>
    </source>
</evidence>
<dbReference type="KEGG" id="nva:G3M78_03345"/>
<evidence type="ECO:0000313" key="3">
    <source>
        <dbReference type="EMBL" id="QPJ64482.1"/>
    </source>
</evidence>
<dbReference type="AlphaFoldDB" id="A0A7T0C0X1"/>
<protein>
    <recommendedName>
        <fullName evidence="2">DUF2231 domain-containing protein</fullName>
    </recommendedName>
</protein>
<keyword evidence="1" id="KW-1133">Transmembrane helix</keyword>
<feature type="domain" description="DUF2231" evidence="2">
    <location>
        <begin position="8"/>
        <end position="137"/>
    </location>
</feature>
<accession>A0A7T0C0X1</accession>
<dbReference type="InterPro" id="IPR019251">
    <property type="entry name" value="DUF2231_TM"/>
</dbReference>
<keyword evidence="1" id="KW-0472">Membrane</keyword>
<evidence type="ECO:0000313" key="4">
    <source>
        <dbReference type="Proteomes" id="UP000594464"/>
    </source>
</evidence>
<feature type="transmembrane region" description="Helical" evidence="1">
    <location>
        <begin position="44"/>
        <end position="62"/>
    </location>
</feature>
<dbReference type="Proteomes" id="UP000594464">
    <property type="component" value="Chromosome"/>
</dbReference>
<proteinExistence type="predicted"/>
<gene>
    <name evidence="3" type="ORF">G3M78_03345</name>
</gene>
<dbReference type="EMBL" id="CP048620">
    <property type="protein sequence ID" value="QPJ64482.1"/>
    <property type="molecule type" value="Genomic_DNA"/>
</dbReference>
<sequence>MNYFFSLIHPTLVHFPVGLLFAGSVFHLYGAFRKEESVALAGAFNIKLGYFFIFPVFAVGLLGLQEIEVKDAFRDYVNRHLLYAFSTFVVFSAALASARFAPKRVKNYLYFSFVALGLYCVLATGYYGGELVHRFGLPDGVVAGGR</sequence>
<feature type="transmembrane region" description="Helical" evidence="1">
    <location>
        <begin position="82"/>
        <end position="101"/>
    </location>
</feature>
<reference evidence="4" key="1">
    <citation type="submission" date="2020-02" db="EMBL/GenBank/DDBJ databases">
        <title>Genomic and physiological characterization of two novel Nitrospinaceae genera.</title>
        <authorList>
            <person name="Mueller A.J."/>
            <person name="Jung M.-Y."/>
            <person name="Strachan C.R."/>
            <person name="Herbold C.W."/>
            <person name="Kirkegaard R.H."/>
            <person name="Daims H."/>
        </authorList>
    </citation>
    <scope>NUCLEOTIDE SEQUENCE [LARGE SCALE GENOMIC DNA]</scope>
</reference>
<evidence type="ECO:0000256" key="1">
    <source>
        <dbReference type="SAM" id="Phobius"/>
    </source>
</evidence>
<dbReference type="Pfam" id="PF09990">
    <property type="entry name" value="DUF2231"/>
    <property type="match status" value="1"/>
</dbReference>